<evidence type="ECO:0000313" key="2">
    <source>
        <dbReference type="Proteomes" id="UP001419268"/>
    </source>
</evidence>
<dbReference type="AntiFam" id="ANF00122">
    <property type="entry name" value="Shadow ORF (opposite clpB)"/>
</dbReference>
<comment type="caution">
    <text evidence="1">The sequence shown here is derived from an EMBL/GenBank/DDBJ whole genome shotgun (WGS) entry which is preliminary data.</text>
</comment>
<dbReference type="Proteomes" id="UP001419268">
    <property type="component" value="Unassembled WGS sequence"/>
</dbReference>
<protein>
    <submittedName>
        <fullName evidence="1">Uncharacterized protein</fullName>
    </submittedName>
</protein>
<sequence length="51" mass="5439">MFATLIAPSTAPAPINVCTSSIKRIISSLCLISSISFFSLSSNSPQYFVQV</sequence>
<proteinExistence type="predicted"/>
<dbReference type="EMBL" id="JBBNAG010000002">
    <property type="protein sequence ID" value="KAK9157899.1"/>
    <property type="molecule type" value="Genomic_DNA"/>
</dbReference>
<gene>
    <name evidence="1" type="ORF">Scep_004473</name>
</gene>
<accession>A0AAP0PXC0</accession>
<evidence type="ECO:0000313" key="1">
    <source>
        <dbReference type="EMBL" id="KAK9157899.1"/>
    </source>
</evidence>
<name>A0AAP0PXC0_9MAGN</name>
<keyword evidence="2" id="KW-1185">Reference proteome</keyword>
<organism evidence="1 2">
    <name type="scientific">Stephania cephalantha</name>
    <dbReference type="NCBI Taxonomy" id="152367"/>
    <lineage>
        <taxon>Eukaryota</taxon>
        <taxon>Viridiplantae</taxon>
        <taxon>Streptophyta</taxon>
        <taxon>Embryophyta</taxon>
        <taxon>Tracheophyta</taxon>
        <taxon>Spermatophyta</taxon>
        <taxon>Magnoliopsida</taxon>
        <taxon>Ranunculales</taxon>
        <taxon>Menispermaceae</taxon>
        <taxon>Menispermoideae</taxon>
        <taxon>Cissampelideae</taxon>
        <taxon>Stephania</taxon>
    </lineage>
</organism>
<dbReference type="AlphaFoldDB" id="A0AAP0PXC0"/>
<reference evidence="1 2" key="1">
    <citation type="submission" date="2024-01" db="EMBL/GenBank/DDBJ databases">
        <title>Genome assemblies of Stephania.</title>
        <authorList>
            <person name="Yang L."/>
        </authorList>
    </citation>
    <scope>NUCLEOTIDE SEQUENCE [LARGE SCALE GENOMIC DNA]</scope>
    <source>
        <strain evidence="1">JXDWG</strain>
        <tissue evidence="1">Leaf</tissue>
    </source>
</reference>